<comment type="caution">
    <text evidence="10">The sequence shown here is derived from an EMBL/GenBank/DDBJ whole genome shotgun (WGS) entry which is preliminary data.</text>
</comment>
<proteinExistence type="inferred from homology"/>
<keyword evidence="11" id="KW-1185">Reference proteome</keyword>
<evidence type="ECO:0000256" key="6">
    <source>
        <dbReference type="ARBA" id="ARBA00022989"/>
    </source>
</evidence>
<evidence type="ECO:0000256" key="7">
    <source>
        <dbReference type="ARBA" id="ARBA00023136"/>
    </source>
</evidence>
<dbReference type="PANTHER" id="PTHR23502:SF132">
    <property type="entry name" value="POLYAMINE TRANSPORTER 2-RELATED"/>
    <property type="match status" value="1"/>
</dbReference>
<dbReference type="InterPro" id="IPR004812">
    <property type="entry name" value="Efflux_drug-R_Bcr/CmlA"/>
</dbReference>
<feature type="transmembrane region" description="Helical" evidence="8">
    <location>
        <begin position="303"/>
        <end position="323"/>
    </location>
</feature>
<feature type="transmembrane region" description="Helical" evidence="8">
    <location>
        <begin position="279"/>
        <end position="297"/>
    </location>
</feature>
<dbReference type="GO" id="GO:1990961">
    <property type="term" value="P:xenobiotic detoxification by transmembrane export across the plasma membrane"/>
    <property type="evidence" value="ECO:0007669"/>
    <property type="project" value="InterPro"/>
</dbReference>
<dbReference type="CDD" id="cd17320">
    <property type="entry name" value="MFS_MdfA_MDR_like"/>
    <property type="match status" value="1"/>
</dbReference>
<dbReference type="Proteomes" id="UP000321436">
    <property type="component" value="Unassembled WGS sequence"/>
</dbReference>
<feature type="transmembrane region" description="Helical" evidence="8">
    <location>
        <begin position="248"/>
        <end position="267"/>
    </location>
</feature>
<sequence>MSGSKYFSLILILGSLTALGPFTIDMYLPGFPAIAKDLHTDVSTVALTLSSYFIGISAGQLLYGPLLDRFGRKPPLYAGLALYIATSIGCVFVNTIDGLIALRFLQAVGSCAATVAAMAMVRDLFPVNQTAKVFALLMLVVGASPMVAPTIGGYVTSAMHWHVVFIILCGMGVAILLSTIFWLPDSYKPDTSLSLKPKPIILNFVAVVKEPLFYTYAFSGAVAFSALFAYVSGSPKVFMNVFGLSDKAYGWVFALLSVGFIGSNQLNSLLLRWFESTQIVPVALAGQVVAGLLFVIGSMNGWFGLYGTIIVLFVLLSCLGLILPNMSALALRPFERNAGSASSLLGALQMGMGALASVVVSLFEEMSAVPMAGTMAAAAVLALLILLIGRRSSVRAGSPPLS</sequence>
<reference evidence="10 11" key="1">
    <citation type="submission" date="2019-07" db="EMBL/GenBank/DDBJ databases">
        <title>Whole genome shotgun sequence of Chitinophaga cymbidii NBRC 109752.</title>
        <authorList>
            <person name="Hosoyama A."/>
            <person name="Uohara A."/>
            <person name="Ohji S."/>
            <person name="Ichikawa N."/>
        </authorList>
    </citation>
    <scope>NUCLEOTIDE SEQUENCE [LARGE SCALE GENOMIC DNA]</scope>
    <source>
        <strain evidence="10 11">NBRC 109752</strain>
    </source>
</reference>
<organism evidence="10 11">
    <name type="scientific">Chitinophaga cymbidii</name>
    <dbReference type="NCBI Taxonomy" id="1096750"/>
    <lineage>
        <taxon>Bacteria</taxon>
        <taxon>Pseudomonadati</taxon>
        <taxon>Bacteroidota</taxon>
        <taxon>Chitinophagia</taxon>
        <taxon>Chitinophagales</taxon>
        <taxon>Chitinophagaceae</taxon>
        <taxon>Chitinophaga</taxon>
    </lineage>
</organism>
<dbReference type="FunFam" id="1.20.1720.10:FF:000005">
    <property type="entry name" value="Bcr/CflA family efflux transporter"/>
    <property type="match status" value="1"/>
</dbReference>
<accession>A0A512RLU6</accession>
<evidence type="ECO:0000256" key="4">
    <source>
        <dbReference type="ARBA" id="ARBA00022475"/>
    </source>
</evidence>
<dbReference type="InterPro" id="IPR011701">
    <property type="entry name" value="MFS"/>
</dbReference>
<evidence type="ECO:0000256" key="3">
    <source>
        <dbReference type="ARBA" id="ARBA00022448"/>
    </source>
</evidence>
<feature type="transmembrane region" description="Helical" evidence="8">
    <location>
        <begin position="100"/>
        <end position="121"/>
    </location>
</feature>
<keyword evidence="6 8" id="KW-1133">Transmembrane helix</keyword>
<dbReference type="AlphaFoldDB" id="A0A512RLU6"/>
<evidence type="ECO:0000256" key="8">
    <source>
        <dbReference type="SAM" id="Phobius"/>
    </source>
</evidence>
<feature type="domain" description="Major facilitator superfamily (MFS) profile" evidence="9">
    <location>
        <begin position="9"/>
        <end position="391"/>
    </location>
</feature>
<keyword evidence="5 8" id="KW-0812">Transmembrane</keyword>
<protein>
    <submittedName>
        <fullName evidence="10">Bcr/CflA family drug resistance efflux transporter</fullName>
    </submittedName>
</protein>
<name>A0A512RLU6_9BACT</name>
<evidence type="ECO:0000313" key="11">
    <source>
        <dbReference type="Proteomes" id="UP000321436"/>
    </source>
</evidence>
<keyword evidence="4" id="KW-1003">Cell membrane</keyword>
<feature type="transmembrane region" description="Helical" evidence="8">
    <location>
        <begin position="344"/>
        <end position="363"/>
    </location>
</feature>
<comment type="similarity">
    <text evidence="2">Belongs to the major facilitator superfamily. Bcr/CmlA family.</text>
</comment>
<gene>
    <name evidence="10" type="ORF">CCY01nite_29090</name>
</gene>
<feature type="transmembrane region" description="Helical" evidence="8">
    <location>
        <begin position="161"/>
        <end position="183"/>
    </location>
</feature>
<dbReference type="SUPFAM" id="SSF103473">
    <property type="entry name" value="MFS general substrate transporter"/>
    <property type="match status" value="1"/>
</dbReference>
<evidence type="ECO:0000256" key="1">
    <source>
        <dbReference type="ARBA" id="ARBA00004651"/>
    </source>
</evidence>
<comment type="subcellular location">
    <subcellularLocation>
        <location evidence="1">Cell membrane</location>
        <topology evidence="1">Multi-pass membrane protein</topology>
    </subcellularLocation>
</comment>
<dbReference type="GO" id="GO:0042910">
    <property type="term" value="F:xenobiotic transmembrane transporter activity"/>
    <property type="evidence" value="ECO:0007669"/>
    <property type="project" value="InterPro"/>
</dbReference>
<keyword evidence="3" id="KW-0813">Transport</keyword>
<feature type="transmembrane region" description="Helical" evidence="8">
    <location>
        <begin position="369"/>
        <end position="388"/>
    </location>
</feature>
<evidence type="ECO:0000259" key="9">
    <source>
        <dbReference type="PROSITE" id="PS50850"/>
    </source>
</evidence>
<dbReference type="Gene3D" id="1.20.1720.10">
    <property type="entry name" value="Multidrug resistance protein D"/>
    <property type="match status" value="1"/>
</dbReference>
<dbReference type="InterPro" id="IPR020846">
    <property type="entry name" value="MFS_dom"/>
</dbReference>
<feature type="transmembrane region" description="Helical" evidence="8">
    <location>
        <begin position="204"/>
        <end position="228"/>
    </location>
</feature>
<dbReference type="NCBIfam" id="TIGR00710">
    <property type="entry name" value="efflux_Bcr_CflA"/>
    <property type="match status" value="1"/>
</dbReference>
<dbReference type="EMBL" id="BKAU01000002">
    <property type="protein sequence ID" value="GEP96649.1"/>
    <property type="molecule type" value="Genomic_DNA"/>
</dbReference>
<feature type="transmembrane region" description="Helical" evidence="8">
    <location>
        <begin position="133"/>
        <end position="155"/>
    </location>
</feature>
<evidence type="ECO:0000256" key="5">
    <source>
        <dbReference type="ARBA" id="ARBA00022692"/>
    </source>
</evidence>
<feature type="transmembrane region" description="Helical" evidence="8">
    <location>
        <begin position="76"/>
        <end position="94"/>
    </location>
</feature>
<evidence type="ECO:0000313" key="10">
    <source>
        <dbReference type="EMBL" id="GEP96649.1"/>
    </source>
</evidence>
<dbReference type="Pfam" id="PF07690">
    <property type="entry name" value="MFS_1"/>
    <property type="match status" value="1"/>
</dbReference>
<dbReference type="InterPro" id="IPR036259">
    <property type="entry name" value="MFS_trans_sf"/>
</dbReference>
<keyword evidence="7 8" id="KW-0472">Membrane</keyword>
<dbReference type="PANTHER" id="PTHR23502">
    <property type="entry name" value="MAJOR FACILITATOR SUPERFAMILY"/>
    <property type="match status" value="1"/>
</dbReference>
<evidence type="ECO:0000256" key="2">
    <source>
        <dbReference type="ARBA" id="ARBA00006236"/>
    </source>
</evidence>
<feature type="transmembrane region" description="Helical" evidence="8">
    <location>
        <begin position="45"/>
        <end position="64"/>
    </location>
</feature>
<dbReference type="PROSITE" id="PS50850">
    <property type="entry name" value="MFS"/>
    <property type="match status" value="1"/>
</dbReference>
<dbReference type="GO" id="GO:0005886">
    <property type="term" value="C:plasma membrane"/>
    <property type="evidence" value="ECO:0007669"/>
    <property type="project" value="UniProtKB-SubCell"/>
</dbReference>
<dbReference type="OrthoDB" id="9800416at2"/>